<comment type="caution">
    <text evidence="3">The sequence shown here is derived from an EMBL/GenBank/DDBJ whole genome shotgun (WGS) entry which is preliminary data.</text>
</comment>
<evidence type="ECO:0000256" key="2">
    <source>
        <dbReference type="SAM" id="Phobius"/>
    </source>
</evidence>
<feature type="transmembrane region" description="Helical" evidence="2">
    <location>
        <begin position="288"/>
        <end position="307"/>
    </location>
</feature>
<feature type="transmembrane region" description="Helical" evidence="2">
    <location>
        <begin position="340"/>
        <end position="363"/>
    </location>
</feature>
<feature type="region of interest" description="Disordered" evidence="1">
    <location>
        <begin position="1"/>
        <end position="31"/>
    </location>
</feature>
<evidence type="ECO:0008006" key="5">
    <source>
        <dbReference type="Google" id="ProtNLM"/>
    </source>
</evidence>
<feature type="transmembrane region" description="Helical" evidence="2">
    <location>
        <begin position="448"/>
        <end position="468"/>
    </location>
</feature>
<feature type="transmembrane region" description="Helical" evidence="2">
    <location>
        <begin position="57"/>
        <end position="82"/>
    </location>
</feature>
<dbReference type="AlphaFoldDB" id="A0A1Y3U8A0"/>
<accession>A0A1Y3U8A0</accession>
<feature type="transmembrane region" description="Helical" evidence="2">
    <location>
        <begin position="202"/>
        <end position="226"/>
    </location>
</feature>
<reference evidence="4" key="1">
    <citation type="submission" date="2017-04" db="EMBL/GenBank/DDBJ databases">
        <title>Function of individual gut microbiota members based on whole genome sequencing of pure cultures obtained from chicken caecum.</title>
        <authorList>
            <person name="Medvecky M."/>
            <person name="Cejkova D."/>
            <person name="Polansky O."/>
            <person name="Karasova D."/>
            <person name="Kubasova T."/>
            <person name="Cizek A."/>
            <person name="Rychlik I."/>
        </authorList>
    </citation>
    <scope>NUCLEOTIDE SEQUENCE [LARGE SCALE GENOMIC DNA]</scope>
    <source>
        <strain evidence="4">An70</strain>
    </source>
</reference>
<feature type="transmembrane region" description="Helical" evidence="2">
    <location>
        <begin position="238"/>
        <end position="256"/>
    </location>
</feature>
<feature type="transmembrane region" description="Helical" evidence="2">
    <location>
        <begin position="370"/>
        <end position="390"/>
    </location>
</feature>
<protein>
    <recommendedName>
        <fullName evidence="5">Glycosyltransferase RgtA/B/C/D-like domain-containing protein</fullName>
    </recommendedName>
</protein>
<evidence type="ECO:0000313" key="4">
    <source>
        <dbReference type="Proteomes" id="UP000196560"/>
    </source>
</evidence>
<dbReference type="eggNOG" id="ENOG5032T59">
    <property type="taxonomic scope" value="Bacteria"/>
</dbReference>
<keyword evidence="2" id="KW-0812">Transmembrane</keyword>
<evidence type="ECO:0000256" key="1">
    <source>
        <dbReference type="SAM" id="MobiDB-lite"/>
    </source>
</evidence>
<dbReference type="InterPro" id="IPR045691">
    <property type="entry name" value="DUF6056"/>
</dbReference>
<gene>
    <name evidence="3" type="ORF">B5G21_04095</name>
</gene>
<dbReference type="EMBL" id="NFHO01000004">
    <property type="protein sequence ID" value="OUN43327.1"/>
    <property type="molecule type" value="Genomic_DNA"/>
</dbReference>
<feature type="transmembrane region" description="Helical" evidence="2">
    <location>
        <begin position="262"/>
        <end position="281"/>
    </location>
</feature>
<sequence>MGSIEGAQPAHGGTRSPVGGEAQPAHMVAPRQAAASHAARPAIAHRPGRGSGAEPHALVAIAAVLAFALVVTLGIMVAISFFDHSYADDWHYGVDAHLALEAGRGVFGAVAAAAQEVVDTYFSWQGTYSAIFLMALQPGVFAEELYGLGAVFIIVALVLATAYASSVVVCDLLGAPPAVWVALTCLVLLLQTQLLPSPVEGFWWYNSAIYYTFYHALMLVAAALSVRIVRGRTRRGPIGRAGLVGRAMGLTLLAAILAGGNFVTGLVAGTALFAATVACIARGNRRGFALVPALVVFAAGFALSMAAPGNEERQVSQFPGDNLGVFMTLLRSAFAGIEYIVLWTNGLFVLALALAVPVMVWAARRSTCSFALPGVPAVASVLLFMASFAPTFYSMGTVGPGRVQNIRYDLFVVLAFLCIGWFCGWCVRRLERSGRTAAVPWKSLGRVWPAYTALMLAVLALMVGALAIDERHRDDLVSISAASSLISGEAQEYDDQVWARITTLTESPSADIQVPLYTVGPKVLFMGDIRDNMDNYINFRLAQWYGRDSVIGYTPSSSDE</sequence>
<proteinExistence type="predicted"/>
<dbReference type="RefSeq" id="WP_087186146.1">
    <property type="nucleotide sequence ID" value="NZ_NFHO01000004.1"/>
</dbReference>
<keyword evidence="4" id="KW-1185">Reference proteome</keyword>
<keyword evidence="2" id="KW-1133">Transmembrane helix</keyword>
<dbReference type="Proteomes" id="UP000196560">
    <property type="component" value="Unassembled WGS sequence"/>
</dbReference>
<keyword evidence="2" id="KW-0472">Membrane</keyword>
<feature type="transmembrane region" description="Helical" evidence="2">
    <location>
        <begin position="145"/>
        <end position="165"/>
    </location>
</feature>
<evidence type="ECO:0000313" key="3">
    <source>
        <dbReference type="EMBL" id="OUN43327.1"/>
    </source>
</evidence>
<organism evidence="3 4">
    <name type="scientific">Enorma massiliensis</name>
    <dbReference type="NCBI Taxonomy" id="1472761"/>
    <lineage>
        <taxon>Bacteria</taxon>
        <taxon>Bacillati</taxon>
        <taxon>Actinomycetota</taxon>
        <taxon>Coriobacteriia</taxon>
        <taxon>Coriobacteriales</taxon>
        <taxon>Coriobacteriaceae</taxon>
        <taxon>Enorma</taxon>
    </lineage>
</organism>
<dbReference type="Pfam" id="PF19528">
    <property type="entry name" value="DUF6056"/>
    <property type="match status" value="1"/>
</dbReference>
<feature type="transmembrane region" description="Helical" evidence="2">
    <location>
        <begin position="172"/>
        <end position="190"/>
    </location>
</feature>
<name>A0A1Y3U8A0_9ACTN</name>
<dbReference type="STRING" id="1118060.GCA_000311845_00615"/>
<feature type="transmembrane region" description="Helical" evidence="2">
    <location>
        <begin position="410"/>
        <end position="427"/>
    </location>
</feature>